<dbReference type="InterPro" id="IPR014718">
    <property type="entry name" value="GH-type_carb-bd"/>
</dbReference>
<dbReference type="Gene3D" id="2.70.98.10">
    <property type="match status" value="1"/>
</dbReference>
<dbReference type="CDD" id="cd09020">
    <property type="entry name" value="D-hex-6-P-epi_like"/>
    <property type="match status" value="1"/>
</dbReference>
<dbReference type="RefSeq" id="WP_237444262.1">
    <property type="nucleotide sequence ID" value="NZ_CAKLPX010000001.1"/>
</dbReference>
<comment type="catalytic activity">
    <reaction evidence="1">
        <text>alpha-D-glucose 6-phosphate = beta-D-glucose 6-phosphate</text>
        <dbReference type="Rhea" id="RHEA:16249"/>
        <dbReference type="ChEBI" id="CHEBI:58225"/>
        <dbReference type="ChEBI" id="CHEBI:58247"/>
        <dbReference type="EC" id="5.1.3.15"/>
    </reaction>
</comment>
<dbReference type="GO" id="GO:0047938">
    <property type="term" value="F:glucose-6-phosphate 1-epimerase activity"/>
    <property type="evidence" value="ECO:0007669"/>
    <property type="project" value="UniProtKB-EC"/>
</dbReference>
<reference evidence="5" key="1">
    <citation type="submission" date="2021-12" db="EMBL/GenBank/DDBJ databases">
        <authorList>
            <person name="Rodrigo-Torres L."/>
            <person name="Arahal R. D."/>
            <person name="Lucena T."/>
        </authorList>
    </citation>
    <scope>NUCLEOTIDE SEQUENCE</scope>
    <source>
        <strain evidence="5">CECT 8267</strain>
    </source>
</reference>
<dbReference type="Proteomes" id="UP000838100">
    <property type="component" value="Unassembled WGS sequence"/>
</dbReference>
<dbReference type="Pfam" id="PF01263">
    <property type="entry name" value="Aldose_epim"/>
    <property type="match status" value="1"/>
</dbReference>
<organism evidence="5 6">
    <name type="scientific">Sinobacterium norvegicum</name>
    <dbReference type="NCBI Taxonomy" id="1641715"/>
    <lineage>
        <taxon>Bacteria</taxon>
        <taxon>Pseudomonadati</taxon>
        <taxon>Pseudomonadota</taxon>
        <taxon>Gammaproteobacteria</taxon>
        <taxon>Cellvibrionales</taxon>
        <taxon>Spongiibacteraceae</taxon>
        <taxon>Sinobacterium</taxon>
    </lineage>
</organism>
<dbReference type="PANTHER" id="PTHR11122:SF13">
    <property type="entry name" value="GLUCOSE-6-PHOSPHATE 1-EPIMERASE"/>
    <property type="match status" value="1"/>
</dbReference>
<dbReference type="EMBL" id="CAKLPX010000001">
    <property type="protein sequence ID" value="CAH0991617.1"/>
    <property type="molecule type" value="Genomic_DNA"/>
</dbReference>
<evidence type="ECO:0000256" key="1">
    <source>
        <dbReference type="ARBA" id="ARBA00001096"/>
    </source>
</evidence>
<dbReference type="PIRSF" id="PIRSF016020">
    <property type="entry name" value="PHexose_mutarotase"/>
    <property type="match status" value="1"/>
</dbReference>
<dbReference type="EC" id="5.1.3.15" evidence="4"/>
<gene>
    <name evidence="5" type="primary">yeaD</name>
    <name evidence="5" type="ORF">SIN8267_01726</name>
</gene>
<evidence type="ECO:0000256" key="4">
    <source>
        <dbReference type="PIRNR" id="PIRNR016020"/>
    </source>
</evidence>
<name>A0ABN8EJR2_9GAMM</name>
<dbReference type="InterPro" id="IPR011013">
    <property type="entry name" value="Gal_mutarotase_sf_dom"/>
</dbReference>
<dbReference type="PANTHER" id="PTHR11122">
    <property type="entry name" value="APOSPORY-ASSOCIATED PROTEIN C-RELATED"/>
    <property type="match status" value="1"/>
</dbReference>
<keyword evidence="6" id="KW-1185">Reference proteome</keyword>
<evidence type="ECO:0000256" key="2">
    <source>
        <dbReference type="ARBA" id="ARBA00005866"/>
    </source>
</evidence>
<evidence type="ECO:0000256" key="3">
    <source>
        <dbReference type="ARBA" id="ARBA00023235"/>
    </source>
</evidence>
<dbReference type="InterPro" id="IPR008183">
    <property type="entry name" value="Aldose_1/G6P_1-epimerase"/>
</dbReference>
<comment type="caution">
    <text evidence="5">The sequence shown here is derived from an EMBL/GenBank/DDBJ whole genome shotgun (WGS) entry which is preliminary data.</text>
</comment>
<evidence type="ECO:0000313" key="6">
    <source>
        <dbReference type="Proteomes" id="UP000838100"/>
    </source>
</evidence>
<comment type="similarity">
    <text evidence="2 4">Belongs to the glucose-6-phosphate 1-epimerase family.</text>
</comment>
<protein>
    <recommendedName>
        <fullName evidence="4">Putative glucose-6-phosphate 1-epimerase</fullName>
        <ecNumber evidence="4">5.1.3.15</ecNumber>
    </recommendedName>
</protein>
<evidence type="ECO:0000313" key="5">
    <source>
        <dbReference type="EMBL" id="CAH0991617.1"/>
    </source>
</evidence>
<keyword evidence="3 4" id="KW-0413">Isomerase</keyword>
<dbReference type="InterPro" id="IPR025532">
    <property type="entry name" value="G6P_1-epimerase"/>
</dbReference>
<sequence length="313" mass="34923">MTINQLTDLQQQFSDKPTVQFEQCNELIALQVNNAVAKATIFCQGAQISLYQPHQSAAVLWTSPACDYSAGKSLRGGIPICWPWFSGLADNPKTVTEQYSTEQLAAAPPHGIVRELDWQLAEINEHENVTELVWFLDLAKDSSTYWPYKTSLSYRVSIGKELNIEFNVCNNGVDKFHFSTALHSYLAVDNIDNAVISGLDGCDYVDALDERKLHRQQGGIRFTGETDRIYRGCNTDITLTEEGSDNDSLVISSSNSDSAVIWNPWIEKSKTLSHFADDAYQSMLCIETANADKDFVTLEPGHSHCLTVTLARR</sequence>
<proteinExistence type="inferred from homology"/>
<accession>A0ABN8EJR2</accession>
<dbReference type="SUPFAM" id="SSF74650">
    <property type="entry name" value="Galactose mutarotase-like"/>
    <property type="match status" value="1"/>
</dbReference>